<evidence type="ECO:0000313" key="1">
    <source>
        <dbReference type="EMBL" id="JAH38002.1"/>
    </source>
</evidence>
<sequence length="30" mass="3186">MTPPYTTAPAHLVLLQNASSSSVRMNTVTP</sequence>
<protein>
    <submittedName>
        <fullName evidence="1">Uncharacterized protein</fullName>
    </submittedName>
</protein>
<accession>A0A0E9S9V2</accession>
<proteinExistence type="predicted"/>
<dbReference type="EMBL" id="GBXM01070575">
    <property type="protein sequence ID" value="JAH38002.1"/>
    <property type="molecule type" value="Transcribed_RNA"/>
</dbReference>
<reference evidence="1" key="1">
    <citation type="submission" date="2014-11" db="EMBL/GenBank/DDBJ databases">
        <authorList>
            <person name="Amaro Gonzalez C."/>
        </authorList>
    </citation>
    <scope>NUCLEOTIDE SEQUENCE</scope>
</reference>
<reference evidence="1" key="2">
    <citation type="journal article" date="2015" name="Fish Shellfish Immunol.">
        <title>Early steps in the European eel (Anguilla anguilla)-Vibrio vulnificus interaction in the gills: Role of the RtxA13 toxin.</title>
        <authorList>
            <person name="Callol A."/>
            <person name="Pajuelo D."/>
            <person name="Ebbesson L."/>
            <person name="Teles M."/>
            <person name="MacKenzie S."/>
            <person name="Amaro C."/>
        </authorList>
    </citation>
    <scope>NUCLEOTIDE SEQUENCE</scope>
</reference>
<dbReference type="AlphaFoldDB" id="A0A0E9S9V2"/>
<organism evidence="1">
    <name type="scientific">Anguilla anguilla</name>
    <name type="common">European freshwater eel</name>
    <name type="synonym">Muraena anguilla</name>
    <dbReference type="NCBI Taxonomy" id="7936"/>
    <lineage>
        <taxon>Eukaryota</taxon>
        <taxon>Metazoa</taxon>
        <taxon>Chordata</taxon>
        <taxon>Craniata</taxon>
        <taxon>Vertebrata</taxon>
        <taxon>Euteleostomi</taxon>
        <taxon>Actinopterygii</taxon>
        <taxon>Neopterygii</taxon>
        <taxon>Teleostei</taxon>
        <taxon>Anguilliformes</taxon>
        <taxon>Anguillidae</taxon>
        <taxon>Anguilla</taxon>
    </lineage>
</organism>
<name>A0A0E9S9V2_ANGAN</name>